<dbReference type="InterPro" id="IPR009057">
    <property type="entry name" value="Homeodomain-like_sf"/>
</dbReference>
<dbReference type="Pfam" id="PF12833">
    <property type="entry name" value="HTH_18"/>
    <property type="match status" value="1"/>
</dbReference>
<keyword evidence="2" id="KW-0238">DNA-binding</keyword>
<keyword evidence="3" id="KW-0804">Transcription</keyword>
<proteinExistence type="predicted"/>
<dbReference type="SUPFAM" id="SSF46689">
    <property type="entry name" value="Homeodomain-like"/>
    <property type="match status" value="2"/>
</dbReference>
<keyword evidence="6" id="KW-1185">Reference proteome</keyword>
<dbReference type="InterPro" id="IPR050204">
    <property type="entry name" value="AraC_XylS_family_regulators"/>
</dbReference>
<dbReference type="RefSeq" id="WP_253762566.1">
    <property type="nucleotide sequence ID" value="NZ_JAMZDZ010000001.1"/>
</dbReference>
<dbReference type="PANTHER" id="PTHR46796:SF2">
    <property type="entry name" value="TRANSCRIPTIONAL REGULATORY PROTEIN"/>
    <property type="match status" value="1"/>
</dbReference>
<dbReference type="EMBL" id="JBHSAY010000028">
    <property type="protein sequence ID" value="MFC4135983.1"/>
    <property type="molecule type" value="Genomic_DNA"/>
</dbReference>
<dbReference type="Gene3D" id="1.10.10.60">
    <property type="entry name" value="Homeodomain-like"/>
    <property type="match status" value="1"/>
</dbReference>
<evidence type="ECO:0000256" key="1">
    <source>
        <dbReference type="ARBA" id="ARBA00023015"/>
    </source>
</evidence>
<dbReference type="Proteomes" id="UP001595816">
    <property type="component" value="Unassembled WGS sequence"/>
</dbReference>
<sequence length="279" mass="29986">MADDCDDEGWRGSSGPGEGHCLGVLPGLRLFDMTCHLSGRHYGGTAYLPAYQVILGRSGGYLRQVNGVETFADATSCLVARPGDELRVAHPIGGGDTFTAVQWDDEVELELPHGELTVGDAGDLAHRALVAACHRGIDSFELADRVHHLLRTLAAQSAPDVPVTARPETWVAHRRLVARAIAVLIGRGYTVGLDDLAAEVGASAPHLSRIFHTVTGQSLTAYRNRLRVRAVLADLADGAPNLRALAAAYGFADQSHLTRVMRRHLGRLPSEMQQLVRPS</sequence>
<evidence type="ECO:0000313" key="5">
    <source>
        <dbReference type="EMBL" id="MFC4135983.1"/>
    </source>
</evidence>
<dbReference type="PROSITE" id="PS01124">
    <property type="entry name" value="HTH_ARAC_FAMILY_2"/>
    <property type="match status" value="1"/>
</dbReference>
<dbReference type="PANTHER" id="PTHR46796">
    <property type="entry name" value="HTH-TYPE TRANSCRIPTIONAL ACTIVATOR RHAS-RELATED"/>
    <property type="match status" value="1"/>
</dbReference>
<accession>A0ABV8M085</accession>
<evidence type="ECO:0000256" key="2">
    <source>
        <dbReference type="ARBA" id="ARBA00023125"/>
    </source>
</evidence>
<feature type="domain" description="HTH araC/xylS-type" evidence="4">
    <location>
        <begin position="175"/>
        <end position="275"/>
    </location>
</feature>
<organism evidence="5 6">
    <name type="scientific">Hamadaea flava</name>
    <dbReference type="NCBI Taxonomy" id="1742688"/>
    <lineage>
        <taxon>Bacteria</taxon>
        <taxon>Bacillati</taxon>
        <taxon>Actinomycetota</taxon>
        <taxon>Actinomycetes</taxon>
        <taxon>Micromonosporales</taxon>
        <taxon>Micromonosporaceae</taxon>
        <taxon>Hamadaea</taxon>
    </lineage>
</organism>
<dbReference type="SMART" id="SM00342">
    <property type="entry name" value="HTH_ARAC"/>
    <property type="match status" value="1"/>
</dbReference>
<evidence type="ECO:0000313" key="6">
    <source>
        <dbReference type="Proteomes" id="UP001595816"/>
    </source>
</evidence>
<protein>
    <submittedName>
        <fullName evidence="5">Helix-turn-helix domain-containing protein</fullName>
    </submittedName>
</protein>
<evidence type="ECO:0000259" key="4">
    <source>
        <dbReference type="PROSITE" id="PS01124"/>
    </source>
</evidence>
<evidence type="ECO:0000256" key="3">
    <source>
        <dbReference type="ARBA" id="ARBA00023163"/>
    </source>
</evidence>
<reference evidence="6" key="1">
    <citation type="journal article" date="2019" name="Int. J. Syst. Evol. Microbiol.">
        <title>The Global Catalogue of Microorganisms (GCM) 10K type strain sequencing project: providing services to taxonomists for standard genome sequencing and annotation.</title>
        <authorList>
            <consortium name="The Broad Institute Genomics Platform"/>
            <consortium name="The Broad Institute Genome Sequencing Center for Infectious Disease"/>
            <person name="Wu L."/>
            <person name="Ma J."/>
        </authorList>
    </citation>
    <scope>NUCLEOTIDE SEQUENCE [LARGE SCALE GENOMIC DNA]</scope>
    <source>
        <strain evidence="6">CGMCC 4.7289</strain>
    </source>
</reference>
<gene>
    <name evidence="5" type="ORF">ACFOZ4_35715</name>
</gene>
<comment type="caution">
    <text evidence="5">The sequence shown here is derived from an EMBL/GenBank/DDBJ whole genome shotgun (WGS) entry which is preliminary data.</text>
</comment>
<dbReference type="InterPro" id="IPR018060">
    <property type="entry name" value="HTH_AraC"/>
</dbReference>
<keyword evidence="1" id="KW-0805">Transcription regulation</keyword>
<name>A0ABV8M085_9ACTN</name>